<accession>A0A5B1LL22</accession>
<reference evidence="4 5" key="2">
    <citation type="submission" date="2019-09" db="EMBL/GenBank/DDBJ databases">
        <authorList>
            <person name="Jin C."/>
        </authorList>
    </citation>
    <scope>NUCLEOTIDE SEQUENCE [LARGE SCALE GENOMIC DNA]</scope>
    <source>
        <strain evidence="4 5">BN130099</strain>
    </source>
</reference>
<dbReference type="RefSeq" id="WP_149726926.1">
    <property type="nucleotide sequence ID" value="NZ_VUJV01000001.1"/>
</dbReference>
<evidence type="ECO:0000256" key="2">
    <source>
        <dbReference type="ARBA" id="ARBA00023180"/>
    </source>
</evidence>
<keyword evidence="1 4" id="KW-0808">Transferase</keyword>
<evidence type="ECO:0000256" key="1">
    <source>
        <dbReference type="ARBA" id="ARBA00022679"/>
    </source>
</evidence>
<dbReference type="InterPro" id="IPR027417">
    <property type="entry name" value="P-loop_NTPase"/>
</dbReference>
<proteinExistence type="predicted"/>
<gene>
    <name evidence="4" type="ORF">F0U44_04025</name>
</gene>
<dbReference type="InterPro" id="IPR000863">
    <property type="entry name" value="Sulfotransferase_dom"/>
</dbReference>
<keyword evidence="5" id="KW-1185">Reference proteome</keyword>
<keyword evidence="2" id="KW-0325">Glycoprotein</keyword>
<evidence type="ECO:0000259" key="3">
    <source>
        <dbReference type="Pfam" id="PF00685"/>
    </source>
</evidence>
<dbReference type="EMBL" id="VUJV01000001">
    <property type="protein sequence ID" value="KAA1421465.1"/>
    <property type="molecule type" value="Genomic_DNA"/>
</dbReference>
<dbReference type="AlphaFoldDB" id="A0A5B1LL22"/>
<dbReference type="InterPro" id="IPR037359">
    <property type="entry name" value="NST/OST"/>
</dbReference>
<dbReference type="PANTHER" id="PTHR10605:SF56">
    <property type="entry name" value="BIFUNCTIONAL HEPARAN SULFATE N-DEACETYLASE_N-SULFOTRANSFERASE"/>
    <property type="match status" value="1"/>
</dbReference>
<feature type="domain" description="Sulfotransferase" evidence="3">
    <location>
        <begin position="27"/>
        <end position="225"/>
    </location>
</feature>
<organism evidence="4 5">
    <name type="scientific">Nocardioides humilatus</name>
    <dbReference type="NCBI Taxonomy" id="2607660"/>
    <lineage>
        <taxon>Bacteria</taxon>
        <taxon>Bacillati</taxon>
        <taxon>Actinomycetota</taxon>
        <taxon>Actinomycetes</taxon>
        <taxon>Propionibacteriales</taxon>
        <taxon>Nocardioidaceae</taxon>
        <taxon>Nocardioides</taxon>
    </lineage>
</organism>
<dbReference type="GO" id="GO:0008146">
    <property type="term" value="F:sulfotransferase activity"/>
    <property type="evidence" value="ECO:0007669"/>
    <property type="project" value="InterPro"/>
</dbReference>
<dbReference type="Pfam" id="PF00685">
    <property type="entry name" value="Sulfotransfer_1"/>
    <property type="match status" value="1"/>
</dbReference>
<dbReference type="SUPFAM" id="SSF52540">
    <property type="entry name" value="P-loop containing nucleoside triphosphate hydrolases"/>
    <property type="match status" value="1"/>
</dbReference>
<evidence type="ECO:0000313" key="5">
    <source>
        <dbReference type="Proteomes" id="UP000325003"/>
    </source>
</evidence>
<reference evidence="4 5" key="1">
    <citation type="submission" date="2019-09" db="EMBL/GenBank/DDBJ databases">
        <title>Nocardioides panacisoli sp. nov., isolated from the soil of a ginseng field.</title>
        <authorList>
            <person name="Cho C."/>
        </authorList>
    </citation>
    <scope>NUCLEOTIDE SEQUENCE [LARGE SCALE GENOMIC DNA]</scope>
    <source>
        <strain evidence="4 5">BN130099</strain>
    </source>
</reference>
<evidence type="ECO:0000313" key="4">
    <source>
        <dbReference type="EMBL" id="KAA1421465.1"/>
    </source>
</evidence>
<sequence>MPELRNAVFRATAPLRRTTVARRSVADVIVCGAQKSGTTYLANLMASQPGFYSPPIKEIHFFNLHWAKGADWYASHFQLRSSGALQVDASPSYMIHPAVPDRINEVCPEAKVVFVLRDPVSRAYSHYQHNKRAGWEPLEFPEALAAEDGRISADVGALEKDPNTLGVDYALYSYRTRGLYHRFLERFYDVLGADKILVLDSKKVFGGDAEEFALLGEFVGRPVPPEAGVGQRTNAGTYAPEAGATSDATRAELREYFAPHDAQLVALTGRRFSWMPPTD</sequence>
<dbReference type="Gene3D" id="3.40.50.300">
    <property type="entry name" value="P-loop containing nucleotide triphosphate hydrolases"/>
    <property type="match status" value="1"/>
</dbReference>
<comment type="caution">
    <text evidence="4">The sequence shown here is derived from an EMBL/GenBank/DDBJ whole genome shotgun (WGS) entry which is preliminary data.</text>
</comment>
<protein>
    <submittedName>
        <fullName evidence="4">Sulfotransferase domain-containing protein</fullName>
    </submittedName>
</protein>
<name>A0A5B1LL22_9ACTN</name>
<dbReference type="PANTHER" id="PTHR10605">
    <property type="entry name" value="HEPARAN SULFATE SULFOTRANSFERASE"/>
    <property type="match status" value="1"/>
</dbReference>
<dbReference type="Proteomes" id="UP000325003">
    <property type="component" value="Unassembled WGS sequence"/>
</dbReference>